<dbReference type="RefSeq" id="WP_002067319.1">
    <property type="nucleotide sequence ID" value="NZ_CP121591.1"/>
</dbReference>
<reference evidence="1 2" key="1">
    <citation type="submission" date="2018-07" db="EMBL/GenBank/DDBJ databases">
        <authorList>
            <consortium name="Pathogen Informatics"/>
        </authorList>
    </citation>
    <scope>NUCLEOTIDE SEQUENCE [LARGE SCALE GENOMIC DNA]</scope>
    <source>
        <strain evidence="1 2">4300STDY7045823</strain>
    </source>
</reference>
<dbReference type="Proteomes" id="UP000252694">
    <property type="component" value="Unassembled WGS sequence"/>
</dbReference>
<dbReference type="Gene3D" id="3.40.605.10">
    <property type="entry name" value="Aldehyde Dehydrogenase, Chain A, domain 1"/>
    <property type="match status" value="1"/>
</dbReference>
<dbReference type="InterPro" id="IPR016162">
    <property type="entry name" value="Ald_DH_N"/>
</dbReference>
<dbReference type="EMBL" id="UFMQ01000001">
    <property type="protein sequence ID" value="SST15408.1"/>
    <property type="molecule type" value="Genomic_DNA"/>
</dbReference>
<accession>A0A333USP0</accession>
<evidence type="ECO:0000313" key="1">
    <source>
        <dbReference type="EMBL" id="SST15408.1"/>
    </source>
</evidence>
<protein>
    <submittedName>
        <fullName evidence="1">Uncharacterized protein</fullName>
    </submittedName>
</protein>
<sequence length="279" mass="31476">MKAIDAITQLNPNKWAETTPLERLYLLEAIRTNIKIYGNELAVADYKIKNNILSAHLYPAPTSKLDTIVPMVNTISAAINLYKSLINQEILRPLKAEKIEDDLFNIYVFRQEQKGKLMYADRKDLLYVTDQRKQINPMDKPVDTLAVLGTNNHSSSLEMVKAIFFKNCTVVHKSHHLSAETDKVWKKIMQPLIEHGALSFCDSDQGQALNLIFQSADPRLTKISFIGVRGTAEAIMLANDTPSISECDNNNTCILSLVLVLGQKKKLSLKLYESPQYPN</sequence>
<dbReference type="GO" id="GO:0016491">
    <property type="term" value="F:oxidoreductase activity"/>
    <property type="evidence" value="ECO:0007669"/>
    <property type="project" value="InterPro"/>
</dbReference>
<organism evidence="1 2">
    <name type="scientific">Acinetobacter baumannii</name>
    <dbReference type="NCBI Taxonomy" id="470"/>
    <lineage>
        <taxon>Bacteria</taxon>
        <taxon>Pseudomonadati</taxon>
        <taxon>Pseudomonadota</taxon>
        <taxon>Gammaproteobacteria</taxon>
        <taxon>Moraxellales</taxon>
        <taxon>Moraxellaceae</taxon>
        <taxon>Acinetobacter</taxon>
        <taxon>Acinetobacter calcoaceticus/baumannii complex</taxon>
    </lineage>
</organism>
<dbReference type="AlphaFoldDB" id="A0A333USP0"/>
<evidence type="ECO:0000313" key="2">
    <source>
        <dbReference type="Proteomes" id="UP000252694"/>
    </source>
</evidence>
<proteinExistence type="predicted"/>
<gene>
    <name evidence="1" type="ORF">SAMEA104305318_00073</name>
</gene>
<name>A0A333USP0_ACIBA</name>